<reference evidence="2 3" key="1">
    <citation type="journal article" date="2012" name="PLoS Pathog.">
        <title>Diverse lifestyles and strategies of plant pathogenesis encoded in the genomes of eighteen Dothideomycetes fungi.</title>
        <authorList>
            <person name="Ohm R.A."/>
            <person name="Feau N."/>
            <person name="Henrissat B."/>
            <person name="Schoch C.L."/>
            <person name="Horwitz B.A."/>
            <person name="Barry K.W."/>
            <person name="Condon B.J."/>
            <person name="Copeland A.C."/>
            <person name="Dhillon B."/>
            <person name="Glaser F."/>
            <person name="Hesse C.N."/>
            <person name="Kosti I."/>
            <person name="LaButti K."/>
            <person name="Lindquist E.A."/>
            <person name="Lucas S."/>
            <person name="Salamov A.A."/>
            <person name="Bradshaw R.E."/>
            <person name="Ciuffetti L."/>
            <person name="Hamelin R.C."/>
            <person name="Kema G.H.J."/>
            <person name="Lawrence C."/>
            <person name="Scott J.A."/>
            <person name="Spatafora J.W."/>
            <person name="Turgeon B.G."/>
            <person name="de Wit P.J.G.M."/>
            <person name="Zhong S."/>
            <person name="Goodwin S.B."/>
            <person name="Grigoriev I.V."/>
        </authorList>
    </citation>
    <scope>NUCLEOTIDE SEQUENCE [LARGE SCALE GENOMIC DNA]</scope>
    <source>
        <strain evidence="2 3">CIRAD86</strain>
    </source>
</reference>
<sequence>MRFSHERDLLDLPELHQSPSNRSVNSDEHSDMSSLQSPERMLFLPDDSEIGRARLDDPPTSASETTSLSNATTIMGEASADRTEENDHEQAPSDDNDDDDGSDSSSAENMFMVSVLRSAVAAAGGLAELPDVFVSDDE</sequence>
<feature type="compositionally biased region" description="Basic and acidic residues" evidence="1">
    <location>
        <begin position="1"/>
        <end position="14"/>
    </location>
</feature>
<gene>
    <name evidence="2" type="ORF">MYCFIDRAFT_203486</name>
</gene>
<organism evidence="2 3">
    <name type="scientific">Pseudocercospora fijiensis (strain CIRAD86)</name>
    <name type="common">Black leaf streak disease fungus</name>
    <name type="synonym">Mycosphaerella fijiensis</name>
    <dbReference type="NCBI Taxonomy" id="383855"/>
    <lineage>
        <taxon>Eukaryota</taxon>
        <taxon>Fungi</taxon>
        <taxon>Dikarya</taxon>
        <taxon>Ascomycota</taxon>
        <taxon>Pezizomycotina</taxon>
        <taxon>Dothideomycetes</taxon>
        <taxon>Dothideomycetidae</taxon>
        <taxon>Mycosphaerellales</taxon>
        <taxon>Mycosphaerellaceae</taxon>
        <taxon>Pseudocercospora</taxon>
    </lineage>
</organism>
<evidence type="ECO:0000313" key="2">
    <source>
        <dbReference type="EMBL" id="EME83026.1"/>
    </source>
</evidence>
<feature type="compositionally biased region" description="Basic and acidic residues" evidence="1">
    <location>
        <begin position="79"/>
        <end position="91"/>
    </location>
</feature>
<dbReference type="OrthoDB" id="10501546at2759"/>
<dbReference type="HOGENOM" id="CLU_1856155_0_0_1"/>
<feature type="compositionally biased region" description="Polar residues" evidence="1">
    <location>
        <begin position="60"/>
        <end position="73"/>
    </location>
</feature>
<protein>
    <submittedName>
        <fullName evidence="2">Uncharacterized protein</fullName>
    </submittedName>
</protein>
<dbReference type="VEuPathDB" id="FungiDB:MYCFIDRAFT_203486"/>
<dbReference type="KEGG" id="pfj:MYCFIDRAFT_203486"/>
<proteinExistence type="predicted"/>
<dbReference type="Proteomes" id="UP000016932">
    <property type="component" value="Unassembled WGS sequence"/>
</dbReference>
<dbReference type="EMBL" id="KB446558">
    <property type="protein sequence ID" value="EME83026.1"/>
    <property type="molecule type" value="Genomic_DNA"/>
</dbReference>
<dbReference type="RefSeq" id="XP_007926372.1">
    <property type="nucleotide sequence ID" value="XM_007928181.1"/>
</dbReference>
<keyword evidence="3" id="KW-1185">Reference proteome</keyword>
<feature type="region of interest" description="Disordered" evidence="1">
    <location>
        <begin position="1"/>
        <end position="109"/>
    </location>
</feature>
<feature type="compositionally biased region" description="Acidic residues" evidence="1">
    <location>
        <begin position="92"/>
        <end position="102"/>
    </location>
</feature>
<dbReference type="GeneID" id="19336158"/>
<dbReference type="AlphaFoldDB" id="M3AEJ5"/>
<evidence type="ECO:0000256" key="1">
    <source>
        <dbReference type="SAM" id="MobiDB-lite"/>
    </source>
</evidence>
<name>M3AEJ5_PSEFD</name>
<evidence type="ECO:0000313" key="3">
    <source>
        <dbReference type="Proteomes" id="UP000016932"/>
    </source>
</evidence>
<accession>M3AEJ5</accession>